<evidence type="ECO:0000313" key="1">
    <source>
        <dbReference type="EMBL" id="VTR95904.1"/>
    </source>
</evidence>
<dbReference type="EMBL" id="LR593886">
    <property type="protein sequence ID" value="VTR95904.1"/>
    <property type="molecule type" value="Genomic_DNA"/>
</dbReference>
<gene>
    <name evidence="1" type="ORF">SOIL9_18100</name>
</gene>
<protein>
    <submittedName>
        <fullName evidence="1">Uncharacterized protein</fullName>
    </submittedName>
</protein>
<name>A0A6P2D6Z1_9BACT</name>
<keyword evidence="2" id="KW-1185">Reference proteome</keyword>
<organism evidence="1 2">
    <name type="scientific">Gemmata massiliana</name>
    <dbReference type="NCBI Taxonomy" id="1210884"/>
    <lineage>
        <taxon>Bacteria</taxon>
        <taxon>Pseudomonadati</taxon>
        <taxon>Planctomycetota</taxon>
        <taxon>Planctomycetia</taxon>
        <taxon>Gemmatales</taxon>
        <taxon>Gemmataceae</taxon>
        <taxon>Gemmata</taxon>
    </lineage>
</organism>
<dbReference type="AlphaFoldDB" id="A0A6P2D6Z1"/>
<proteinExistence type="predicted"/>
<dbReference type="Proteomes" id="UP000464178">
    <property type="component" value="Chromosome"/>
</dbReference>
<accession>A0A6P2D6Z1</accession>
<reference evidence="1 2" key="1">
    <citation type="submission" date="2019-05" db="EMBL/GenBank/DDBJ databases">
        <authorList>
            <consortium name="Science for Life Laboratories"/>
        </authorList>
    </citation>
    <scope>NUCLEOTIDE SEQUENCE [LARGE SCALE GENOMIC DNA]</scope>
    <source>
        <strain evidence="1">Soil9</strain>
    </source>
</reference>
<evidence type="ECO:0000313" key="2">
    <source>
        <dbReference type="Proteomes" id="UP000464178"/>
    </source>
</evidence>
<dbReference type="KEGG" id="gms:SOIL9_18100"/>
<sequence>MLFVMLEIEERLVLIDRACWGLARGVVAPVITYAVITRSMLVARCENQIGPKI</sequence>